<evidence type="ECO:0000256" key="1">
    <source>
        <dbReference type="PIRNR" id="PIRNR006386"/>
    </source>
</evidence>
<dbReference type="OrthoDB" id="5244108at2"/>
<dbReference type="InterPro" id="IPR036249">
    <property type="entry name" value="Thioredoxin-like_sf"/>
</dbReference>
<evidence type="ECO:0000256" key="2">
    <source>
        <dbReference type="PIRSR" id="PIRSR006386-1"/>
    </source>
</evidence>
<comment type="similarity">
    <text evidence="1">Belongs to the GST superfamily. NadH family.</text>
</comment>
<dbReference type="GO" id="GO:0004602">
    <property type="term" value="F:glutathione peroxidase activity"/>
    <property type="evidence" value="ECO:0007669"/>
    <property type="project" value="TreeGrafter"/>
</dbReference>
<dbReference type="Gene3D" id="3.40.30.10">
    <property type="entry name" value="Glutaredoxin"/>
    <property type="match status" value="1"/>
</dbReference>
<evidence type="ECO:0000313" key="5">
    <source>
        <dbReference type="Proteomes" id="UP000192132"/>
    </source>
</evidence>
<sequence length="207" mass="23568">MEKTLDFWFEYASPYSYPAAMRVEQLAAQAGVKVRWRVFLLGAVFQQYGWKTTPNELFPAKGNYMWHDMQRICASLNMPYQRPSTFPRNGMLAARISANYAQSPWIGDFVRNVYQANFADDQDIGNSELIAQILEKLGQNSEQIIAEANSDDGKQKLKQQTQQALQQDVFGAPFMMVGNEPFWGNDRLEQAIYFAAHGKLPASVTLH</sequence>
<dbReference type="CDD" id="cd03022">
    <property type="entry name" value="DsbA_HCCA_Iso"/>
    <property type="match status" value="1"/>
</dbReference>
<keyword evidence="1" id="KW-0413">Isomerase</keyword>
<name>A0A1S8CT44_9GAMM</name>
<dbReference type="SUPFAM" id="SSF52833">
    <property type="entry name" value="Thioredoxin-like"/>
    <property type="match status" value="1"/>
</dbReference>
<dbReference type="InterPro" id="IPR014440">
    <property type="entry name" value="HCCAis_GSTk"/>
</dbReference>
<dbReference type="AlphaFoldDB" id="A0A1S8CT44"/>
<dbReference type="PANTHER" id="PTHR42943:SF2">
    <property type="entry name" value="GLUTATHIONE S-TRANSFERASE KAPPA 1"/>
    <property type="match status" value="1"/>
</dbReference>
<dbReference type="EMBL" id="MLCN01000023">
    <property type="protein sequence ID" value="ONG39492.1"/>
    <property type="molecule type" value="Genomic_DNA"/>
</dbReference>
<proteinExistence type="inferred from homology"/>
<organism evidence="4 5">
    <name type="scientific">Alkanindiges hydrocarboniclasticus</name>
    <dbReference type="NCBI Taxonomy" id="1907941"/>
    <lineage>
        <taxon>Bacteria</taxon>
        <taxon>Pseudomonadati</taxon>
        <taxon>Pseudomonadota</taxon>
        <taxon>Gammaproteobacteria</taxon>
        <taxon>Moraxellales</taxon>
        <taxon>Moraxellaceae</taxon>
        <taxon>Alkanindiges</taxon>
    </lineage>
</organism>
<dbReference type="STRING" id="1907941.BKE30_09000"/>
<comment type="catalytic activity">
    <reaction evidence="1">
        <text>2-hydroxychromene-2-carboxylate = (3E)-4-(2-hydroxyphenyl)-2-oxobut-3-enoate</text>
        <dbReference type="Rhea" id="RHEA:27401"/>
        <dbReference type="ChEBI" id="CHEBI:59350"/>
        <dbReference type="ChEBI" id="CHEBI:59353"/>
        <dbReference type="EC" id="5.99.1.4"/>
    </reaction>
</comment>
<gene>
    <name evidence="4" type="ORF">BKE30_09000</name>
</gene>
<keyword evidence="5" id="KW-1185">Reference proteome</keyword>
<dbReference type="GO" id="GO:0004364">
    <property type="term" value="F:glutathione transferase activity"/>
    <property type="evidence" value="ECO:0007669"/>
    <property type="project" value="TreeGrafter"/>
</dbReference>
<reference evidence="4 5" key="1">
    <citation type="submission" date="2016-10" db="EMBL/GenBank/DDBJ databases">
        <title>Draft Genome sequence of Alkanindiges sp. strain H1.</title>
        <authorList>
            <person name="Subhash Y."/>
            <person name="Lee S."/>
        </authorList>
    </citation>
    <scope>NUCLEOTIDE SEQUENCE [LARGE SCALE GENOMIC DNA]</scope>
    <source>
        <strain evidence="4 5">H1</strain>
    </source>
</reference>
<evidence type="ECO:0000313" key="4">
    <source>
        <dbReference type="EMBL" id="ONG39492.1"/>
    </source>
</evidence>
<dbReference type="GO" id="GO:0006749">
    <property type="term" value="P:glutathione metabolic process"/>
    <property type="evidence" value="ECO:0007669"/>
    <property type="project" value="TreeGrafter"/>
</dbReference>
<dbReference type="InterPro" id="IPR051924">
    <property type="entry name" value="GST_Kappa/NadH"/>
</dbReference>
<protein>
    <recommendedName>
        <fullName evidence="1">2-hydroxychromene-2-carboxylate isomerase</fullName>
        <ecNumber evidence="1">5.99.1.4</ecNumber>
    </recommendedName>
</protein>
<dbReference type="PIRSF" id="PIRSF006386">
    <property type="entry name" value="HCCAis_GSTk"/>
    <property type="match status" value="1"/>
</dbReference>
<accession>A0A1S8CT44</accession>
<dbReference type="EC" id="5.99.1.4" evidence="1"/>
<feature type="active site" description="Nucleophile" evidence="2">
    <location>
        <position position="13"/>
    </location>
</feature>
<comment type="caution">
    <text evidence="4">The sequence shown here is derived from an EMBL/GenBank/DDBJ whole genome shotgun (WGS) entry which is preliminary data.</text>
</comment>
<dbReference type="InterPro" id="IPR044087">
    <property type="entry name" value="NahD-like"/>
</dbReference>
<dbReference type="Proteomes" id="UP000192132">
    <property type="component" value="Unassembled WGS sequence"/>
</dbReference>
<dbReference type="RefSeq" id="WP_076878281.1">
    <property type="nucleotide sequence ID" value="NZ_MLCN01000023.1"/>
</dbReference>
<dbReference type="InterPro" id="IPR001853">
    <property type="entry name" value="DSBA-like_thioredoxin_dom"/>
</dbReference>
<dbReference type="GO" id="GO:0018845">
    <property type="term" value="F:2-hydroxychromene-2-carboxylate isomerase activity"/>
    <property type="evidence" value="ECO:0007669"/>
    <property type="project" value="UniProtKB-UniRule"/>
</dbReference>
<dbReference type="PANTHER" id="PTHR42943">
    <property type="entry name" value="GLUTATHIONE S-TRANSFERASE KAPPA"/>
    <property type="match status" value="1"/>
</dbReference>
<evidence type="ECO:0000259" key="3">
    <source>
        <dbReference type="Pfam" id="PF01323"/>
    </source>
</evidence>
<dbReference type="GO" id="GO:1901170">
    <property type="term" value="P:naphthalene catabolic process"/>
    <property type="evidence" value="ECO:0007669"/>
    <property type="project" value="InterPro"/>
</dbReference>
<feature type="domain" description="DSBA-like thioredoxin" evidence="3">
    <location>
        <begin position="4"/>
        <end position="190"/>
    </location>
</feature>
<dbReference type="Pfam" id="PF01323">
    <property type="entry name" value="DSBA"/>
    <property type="match status" value="1"/>
</dbReference>